<dbReference type="PANTHER" id="PTHR43133">
    <property type="entry name" value="RNA POLYMERASE ECF-TYPE SIGMA FACTO"/>
    <property type="match status" value="1"/>
</dbReference>
<evidence type="ECO:0000256" key="3">
    <source>
        <dbReference type="ARBA" id="ARBA00023082"/>
    </source>
</evidence>
<keyword evidence="9" id="KW-1185">Reference proteome</keyword>
<comment type="similarity">
    <text evidence="1">Belongs to the sigma-70 factor family. ECF subfamily.</text>
</comment>
<dbReference type="Gene3D" id="1.10.1740.10">
    <property type="match status" value="1"/>
</dbReference>
<sequence>MGDTELWRRVVGDDDERALAELYELHVDRVFRHAVRLAGDRRDAEDATAVAFFELWRERERVRTVEGSPLPWLLVTTANALRNLSRASARYRKLLDTLPRSEPVRSVAEEISERDSVKTMLAPLDRIDRQLVVLSVLEGFSSSEAGEALGISAGAARTRLTRARARIRAHLGTPDAAQEGTA</sequence>
<evidence type="ECO:0000313" key="9">
    <source>
        <dbReference type="Proteomes" id="UP000573729"/>
    </source>
</evidence>
<evidence type="ECO:0000313" key="8">
    <source>
        <dbReference type="EMBL" id="MBB4666821.1"/>
    </source>
</evidence>
<dbReference type="NCBIfam" id="TIGR02937">
    <property type="entry name" value="sigma70-ECF"/>
    <property type="match status" value="1"/>
</dbReference>
<evidence type="ECO:0000256" key="5">
    <source>
        <dbReference type="ARBA" id="ARBA00023163"/>
    </source>
</evidence>
<organism evidence="8 9">
    <name type="scientific">Microbacterium marinum</name>
    <dbReference type="NCBI Taxonomy" id="421115"/>
    <lineage>
        <taxon>Bacteria</taxon>
        <taxon>Bacillati</taxon>
        <taxon>Actinomycetota</taxon>
        <taxon>Actinomycetes</taxon>
        <taxon>Micrococcales</taxon>
        <taxon>Microbacteriaceae</taxon>
        <taxon>Microbacterium</taxon>
    </lineage>
</organism>
<protein>
    <submittedName>
        <fullName evidence="8">RNA polymerase sigma-70 factor (ECF subfamily)</fullName>
    </submittedName>
</protein>
<dbReference type="GO" id="GO:0003677">
    <property type="term" value="F:DNA binding"/>
    <property type="evidence" value="ECO:0007669"/>
    <property type="project" value="UniProtKB-KW"/>
</dbReference>
<accession>A0A7W7BQ88</accession>
<evidence type="ECO:0000256" key="2">
    <source>
        <dbReference type="ARBA" id="ARBA00023015"/>
    </source>
</evidence>
<gene>
    <name evidence="8" type="ORF">BKA24_001530</name>
</gene>
<dbReference type="EMBL" id="JACHMD010000001">
    <property type="protein sequence ID" value="MBB4666821.1"/>
    <property type="molecule type" value="Genomic_DNA"/>
</dbReference>
<dbReference type="Pfam" id="PF08281">
    <property type="entry name" value="Sigma70_r4_2"/>
    <property type="match status" value="1"/>
</dbReference>
<dbReference type="RefSeq" id="WP_184216709.1">
    <property type="nucleotide sequence ID" value="NZ_JACHMD010000001.1"/>
</dbReference>
<keyword evidence="5" id="KW-0804">Transcription</keyword>
<reference evidence="8 9" key="1">
    <citation type="submission" date="2020-08" db="EMBL/GenBank/DDBJ databases">
        <title>Sequencing the genomes of 1000 actinobacteria strains.</title>
        <authorList>
            <person name="Klenk H.-P."/>
        </authorList>
    </citation>
    <scope>NUCLEOTIDE SEQUENCE [LARGE SCALE GENOMIC DNA]</scope>
    <source>
        <strain evidence="8 9">DSM 24947</strain>
    </source>
</reference>
<name>A0A7W7BQ88_9MICO</name>
<dbReference type="InterPro" id="IPR013324">
    <property type="entry name" value="RNA_pol_sigma_r3/r4-like"/>
</dbReference>
<keyword evidence="2" id="KW-0805">Transcription regulation</keyword>
<dbReference type="GO" id="GO:0016987">
    <property type="term" value="F:sigma factor activity"/>
    <property type="evidence" value="ECO:0007669"/>
    <property type="project" value="UniProtKB-KW"/>
</dbReference>
<feature type="domain" description="RNA polymerase sigma factor 70 region 4 type 2" evidence="7">
    <location>
        <begin position="116"/>
        <end position="167"/>
    </location>
</feature>
<keyword evidence="3" id="KW-0731">Sigma factor</keyword>
<dbReference type="InterPro" id="IPR014284">
    <property type="entry name" value="RNA_pol_sigma-70_dom"/>
</dbReference>
<proteinExistence type="inferred from homology"/>
<dbReference type="InterPro" id="IPR036388">
    <property type="entry name" value="WH-like_DNA-bd_sf"/>
</dbReference>
<evidence type="ECO:0000256" key="1">
    <source>
        <dbReference type="ARBA" id="ARBA00010641"/>
    </source>
</evidence>
<feature type="domain" description="RNA polymerase sigma-70 region 2" evidence="6">
    <location>
        <begin position="22"/>
        <end position="90"/>
    </location>
</feature>
<dbReference type="Pfam" id="PF04542">
    <property type="entry name" value="Sigma70_r2"/>
    <property type="match status" value="1"/>
</dbReference>
<dbReference type="SUPFAM" id="SSF88659">
    <property type="entry name" value="Sigma3 and sigma4 domains of RNA polymerase sigma factors"/>
    <property type="match status" value="1"/>
</dbReference>
<comment type="caution">
    <text evidence="8">The sequence shown here is derived from an EMBL/GenBank/DDBJ whole genome shotgun (WGS) entry which is preliminary data.</text>
</comment>
<dbReference type="PANTHER" id="PTHR43133:SF8">
    <property type="entry name" value="RNA POLYMERASE SIGMA FACTOR HI_1459-RELATED"/>
    <property type="match status" value="1"/>
</dbReference>
<dbReference type="InterPro" id="IPR039425">
    <property type="entry name" value="RNA_pol_sigma-70-like"/>
</dbReference>
<dbReference type="Gene3D" id="1.10.10.10">
    <property type="entry name" value="Winged helix-like DNA-binding domain superfamily/Winged helix DNA-binding domain"/>
    <property type="match status" value="1"/>
</dbReference>
<dbReference type="GO" id="GO:0006352">
    <property type="term" value="P:DNA-templated transcription initiation"/>
    <property type="evidence" value="ECO:0007669"/>
    <property type="project" value="InterPro"/>
</dbReference>
<dbReference type="InterPro" id="IPR013325">
    <property type="entry name" value="RNA_pol_sigma_r2"/>
</dbReference>
<dbReference type="SUPFAM" id="SSF88946">
    <property type="entry name" value="Sigma2 domain of RNA polymerase sigma factors"/>
    <property type="match status" value="1"/>
</dbReference>
<evidence type="ECO:0000259" key="7">
    <source>
        <dbReference type="Pfam" id="PF08281"/>
    </source>
</evidence>
<evidence type="ECO:0000259" key="6">
    <source>
        <dbReference type="Pfam" id="PF04542"/>
    </source>
</evidence>
<dbReference type="InterPro" id="IPR013249">
    <property type="entry name" value="RNA_pol_sigma70_r4_t2"/>
</dbReference>
<dbReference type="Proteomes" id="UP000573729">
    <property type="component" value="Unassembled WGS sequence"/>
</dbReference>
<dbReference type="InterPro" id="IPR007627">
    <property type="entry name" value="RNA_pol_sigma70_r2"/>
</dbReference>
<evidence type="ECO:0000256" key="4">
    <source>
        <dbReference type="ARBA" id="ARBA00023125"/>
    </source>
</evidence>
<keyword evidence="4" id="KW-0238">DNA-binding</keyword>
<dbReference type="AlphaFoldDB" id="A0A7W7BQ88"/>